<dbReference type="Proteomes" id="UP000236736">
    <property type="component" value="Unassembled WGS sequence"/>
</dbReference>
<comment type="subcellular location">
    <subcellularLocation>
        <location evidence="1">Membrane</location>
        <topology evidence="1">Multi-pass membrane protein</topology>
    </subcellularLocation>
</comment>
<dbReference type="STRING" id="1120964.GCA_001313265_05744"/>
<comment type="similarity">
    <text evidence="2">Belongs to the UPF0382 family.</text>
</comment>
<dbReference type="AlphaFoldDB" id="A0A1H5XZH2"/>
<evidence type="ECO:0000256" key="5">
    <source>
        <dbReference type="ARBA" id="ARBA00023136"/>
    </source>
</evidence>
<keyword evidence="5 6" id="KW-0472">Membrane</keyword>
<feature type="transmembrane region" description="Helical" evidence="6">
    <location>
        <begin position="47"/>
        <end position="64"/>
    </location>
</feature>
<dbReference type="InterPro" id="IPR006696">
    <property type="entry name" value="DUF423"/>
</dbReference>
<feature type="transmembrane region" description="Helical" evidence="6">
    <location>
        <begin position="71"/>
        <end position="91"/>
    </location>
</feature>
<evidence type="ECO:0000256" key="6">
    <source>
        <dbReference type="SAM" id="Phobius"/>
    </source>
</evidence>
<gene>
    <name evidence="7" type="ORF">SAMN03080598_02745</name>
</gene>
<evidence type="ECO:0000313" key="8">
    <source>
        <dbReference type="Proteomes" id="UP000236736"/>
    </source>
</evidence>
<protein>
    <submittedName>
        <fullName evidence="7">Uncharacterized membrane protein YgdD, TMEM256/DUF423 family</fullName>
    </submittedName>
</protein>
<keyword evidence="8" id="KW-1185">Reference proteome</keyword>
<dbReference type="OrthoDB" id="9802121at2"/>
<accession>A0A1H5XZH2</accession>
<name>A0A1H5XZH2_9BACT</name>
<evidence type="ECO:0000256" key="4">
    <source>
        <dbReference type="ARBA" id="ARBA00022989"/>
    </source>
</evidence>
<dbReference type="PANTHER" id="PTHR43461">
    <property type="entry name" value="TRANSMEMBRANE PROTEIN 256"/>
    <property type="match status" value="1"/>
</dbReference>
<evidence type="ECO:0000256" key="3">
    <source>
        <dbReference type="ARBA" id="ARBA00022692"/>
    </source>
</evidence>
<dbReference type="RefSeq" id="WP_103925396.1">
    <property type="nucleotide sequence ID" value="NZ_FNVR01000016.1"/>
</dbReference>
<proteinExistence type="inferred from homology"/>
<evidence type="ECO:0000256" key="1">
    <source>
        <dbReference type="ARBA" id="ARBA00004141"/>
    </source>
</evidence>
<sequence length="129" mass="13747">MKPTTIIQTAAIFGAIAVGIGAFGAHGLKPMLEASGRLETFETAVKYHFYHSLALFGLGILALIKPEWKSLVLTFWGFTLGILIFSGSLYVLCLSGITWLGAITPLGGVAFILGWLGLFWGGLKSAESK</sequence>
<feature type="transmembrane region" description="Helical" evidence="6">
    <location>
        <begin position="97"/>
        <end position="123"/>
    </location>
</feature>
<dbReference type="PANTHER" id="PTHR43461:SF1">
    <property type="entry name" value="TRANSMEMBRANE PROTEIN 256"/>
    <property type="match status" value="1"/>
</dbReference>
<dbReference type="EMBL" id="FNVR01000016">
    <property type="protein sequence ID" value="SEG17229.1"/>
    <property type="molecule type" value="Genomic_DNA"/>
</dbReference>
<dbReference type="GO" id="GO:0005886">
    <property type="term" value="C:plasma membrane"/>
    <property type="evidence" value="ECO:0007669"/>
    <property type="project" value="TreeGrafter"/>
</dbReference>
<evidence type="ECO:0000313" key="7">
    <source>
        <dbReference type="EMBL" id="SEG17229.1"/>
    </source>
</evidence>
<evidence type="ECO:0000256" key="2">
    <source>
        <dbReference type="ARBA" id="ARBA00009694"/>
    </source>
</evidence>
<keyword evidence="4 6" id="KW-1133">Transmembrane helix</keyword>
<dbReference type="Pfam" id="PF04241">
    <property type="entry name" value="DUF423"/>
    <property type="match status" value="1"/>
</dbReference>
<keyword evidence="3 6" id="KW-0812">Transmembrane</keyword>
<organism evidence="7 8">
    <name type="scientific">Algoriphagus boritolerans DSM 17298 = JCM 18970</name>
    <dbReference type="NCBI Taxonomy" id="1120964"/>
    <lineage>
        <taxon>Bacteria</taxon>
        <taxon>Pseudomonadati</taxon>
        <taxon>Bacteroidota</taxon>
        <taxon>Cytophagia</taxon>
        <taxon>Cytophagales</taxon>
        <taxon>Cyclobacteriaceae</taxon>
        <taxon>Algoriphagus</taxon>
    </lineage>
</organism>
<reference evidence="8" key="1">
    <citation type="submission" date="2016-10" db="EMBL/GenBank/DDBJ databases">
        <authorList>
            <person name="Varghese N."/>
            <person name="Submissions S."/>
        </authorList>
    </citation>
    <scope>NUCLEOTIDE SEQUENCE [LARGE SCALE GENOMIC DNA]</scope>
    <source>
        <strain evidence="8">DSM 17298</strain>
    </source>
</reference>
<feature type="transmembrane region" description="Helical" evidence="6">
    <location>
        <begin position="7"/>
        <end position="27"/>
    </location>
</feature>